<dbReference type="PANTHER" id="PTHR46890">
    <property type="entry name" value="NON-LTR RETROLELEMENT REVERSE TRANSCRIPTASE-LIKE PROTEIN-RELATED"/>
    <property type="match status" value="1"/>
</dbReference>
<evidence type="ECO:0000313" key="2">
    <source>
        <dbReference type="EMBL" id="GKV12188.1"/>
    </source>
</evidence>
<dbReference type="Proteomes" id="UP001054252">
    <property type="component" value="Unassembled WGS sequence"/>
</dbReference>
<accession>A0AAV5JC62</accession>
<comment type="caution">
    <text evidence="2">The sequence shown here is derived from an EMBL/GenBank/DDBJ whole genome shotgun (WGS) entry which is preliminary data.</text>
</comment>
<dbReference type="PROSITE" id="PS50878">
    <property type="entry name" value="RT_POL"/>
    <property type="match status" value="1"/>
</dbReference>
<dbReference type="EMBL" id="BPVZ01000036">
    <property type="protein sequence ID" value="GKV12188.1"/>
    <property type="molecule type" value="Genomic_DNA"/>
</dbReference>
<name>A0AAV5JC62_9ROSI</name>
<feature type="domain" description="Reverse transcriptase" evidence="1">
    <location>
        <begin position="173"/>
        <end position="451"/>
    </location>
</feature>
<evidence type="ECO:0000313" key="3">
    <source>
        <dbReference type="Proteomes" id="UP001054252"/>
    </source>
</evidence>
<dbReference type="CDD" id="cd01650">
    <property type="entry name" value="RT_nLTR_like"/>
    <property type="match status" value="1"/>
</dbReference>
<protein>
    <recommendedName>
        <fullName evidence="1">Reverse transcriptase domain-containing protein</fullName>
    </recommendedName>
</protein>
<keyword evidence="3" id="KW-1185">Reference proteome</keyword>
<dbReference type="InterPro" id="IPR052343">
    <property type="entry name" value="Retrotransposon-Effector_Assoc"/>
</dbReference>
<organism evidence="2 3">
    <name type="scientific">Rubroshorea leprosula</name>
    <dbReference type="NCBI Taxonomy" id="152421"/>
    <lineage>
        <taxon>Eukaryota</taxon>
        <taxon>Viridiplantae</taxon>
        <taxon>Streptophyta</taxon>
        <taxon>Embryophyta</taxon>
        <taxon>Tracheophyta</taxon>
        <taxon>Spermatophyta</taxon>
        <taxon>Magnoliopsida</taxon>
        <taxon>eudicotyledons</taxon>
        <taxon>Gunneridae</taxon>
        <taxon>Pentapetalae</taxon>
        <taxon>rosids</taxon>
        <taxon>malvids</taxon>
        <taxon>Malvales</taxon>
        <taxon>Dipterocarpaceae</taxon>
        <taxon>Rubroshorea</taxon>
    </lineage>
</organism>
<dbReference type="Pfam" id="PF00078">
    <property type="entry name" value="RVT_1"/>
    <property type="match status" value="1"/>
</dbReference>
<dbReference type="AlphaFoldDB" id="A0AAV5JC62"/>
<gene>
    <name evidence="2" type="ORF">SLEP1_g23370</name>
</gene>
<reference evidence="2 3" key="1">
    <citation type="journal article" date="2021" name="Commun. Biol.">
        <title>The genome of Shorea leprosula (Dipterocarpaceae) highlights the ecological relevance of drought in aseasonal tropical rainforests.</title>
        <authorList>
            <person name="Ng K.K.S."/>
            <person name="Kobayashi M.J."/>
            <person name="Fawcett J.A."/>
            <person name="Hatakeyama M."/>
            <person name="Paape T."/>
            <person name="Ng C.H."/>
            <person name="Ang C.C."/>
            <person name="Tnah L.H."/>
            <person name="Lee C.T."/>
            <person name="Nishiyama T."/>
            <person name="Sese J."/>
            <person name="O'Brien M.J."/>
            <person name="Copetti D."/>
            <person name="Mohd Noor M.I."/>
            <person name="Ong R.C."/>
            <person name="Putra M."/>
            <person name="Sireger I.Z."/>
            <person name="Indrioko S."/>
            <person name="Kosugi Y."/>
            <person name="Izuno A."/>
            <person name="Isagi Y."/>
            <person name="Lee S.L."/>
            <person name="Shimizu K.K."/>
        </authorList>
    </citation>
    <scope>NUCLEOTIDE SEQUENCE [LARGE SCALE GENOMIC DNA]</scope>
    <source>
        <strain evidence="2">214</strain>
    </source>
</reference>
<dbReference type="InterPro" id="IPR000477">
    <property type="entry name" value="RT_dom"/>
</dbReference>
<sequence>MLKEFLKGWNREVFEGMEAQFNKAAKKVEHVDMKNEEGELEDFELEERHEGFQEMWAAMRKKEAIWKQKSRSNWVQLGDANTRFFHRVANGTRAQNSISGEDWKRPRTAGIKFKQISQERKEWLERPFSEEEIEEGLRSCEGTKALGPDGYNFNFLKCVWHSIKEDFVSFFKEFHQNGRLVGGLNSSFLTLIPKKLSPTELKDYRPISLIGCVYKLLAKVISHKLKTVMPKIISDTQSAFLGGRQLVDSILVLNEVVDEVKKMKRQAFVFKANFEKAYDCVDWEFLDWMMGSFGFGTKWRGWIKECLSTARVSILVKGSPTEEFKMGKGLRQGDPLSPFLFLMIGERLHDLVNKAETEDMFHRIPIGTRGLDVSLLQFADDTVIMGRANSSNIFMVKCILRWFELMSGVKINFSKSSVCGFNVLERWLKGVARVLQCGVGKTPFICLGMPVGGKLGSKKFWRKIPWVNWELVCCSRMKGGLGVPDLCRRNWALLGKWWARLGDGLESLWKQVVREKYYGGRRKVDITGVESGRVSKIWNDVVKIGGMSAGLRNLLLKKGKEDHWWWIHGLDGQYVVKTAYEALAPIKCTLVDQFCKMI</sequence>
<evidence type="ECO:0000259" key="1">
    <source>
        <dbReference type="PROSITE" id="PS50878"/>
    </source>
</evidence>
<dbReference type="PANTHER" id="PTHR46890:SF50">
    <property type="entry name" value="RNA-DIRECTED DNA POLYMERASE, EUKARYOTA, REVERSE TRANSCRIPTASE ZINC-BINDING DOMAIN PROTEIN-RELATED"/>
    <property type="match status" value="1"/>
</dbReference>
<dbReference type="InterPro" id="IPR043502">
    <property type="entry name" value="DNA/RNA_pol_sf"/>
</dbReference>
<proteinExistence type="predicted"/>
<dbReference type="SUPFAM" id="SSF56672">
    <property type="entry name" value="DNA/RNA polymerases"/>
    <property type="match status" value="1"/>
</dbReference>